<dbReference type="Proteomes" id="UP000284651">
    <property type="component" value="Unassembled WGS sequence"/>
</dbReference>
<organism evidence="2 3">
    <name type="scientific">Holdemanella biformis</name>
    <dbReference type="NCBI Taxonomy" id="1735"/>
    <lineage>
        <taxon>Bacteria</taxon>
        <taxon>Bacillati</taxon>
        <taxon>Bacillota</taxon>
        <taxon>Erysipelotrichia</taxon>
        <taxon>Erysipelotrichales</taxon>
        <taxon>Erysipelotrichaceae</taxon>
        <taxon>Holdemanella</taxon>
    </lineage>
</organism>
<evidence type="ECO:0000313" key="3">
    <source>
        <dbReference type="Proteomes" id="UP000284651"/>
    </source>
</evidence>
<keyword evidence="2" id="KW-0808">Transferase</keyword>
<proteinExistence type="predicted"/>
<dbReference type="SUPFAM" id="SSF53448">
    <property type="entry name" value="Nucleotide-diphospho-sugar transferases"/>
    <property type="match status" value="1"/>
</dbReference>
<gene>
    <name evidence="2" type="ORF">DWV56_02215</name>
</gene>
<dbReference type="PANTHER" id="PTHR22916">
    <property type="entry name" value="GLYCOSYLTRANSFERASE"/>
    <property type="match status" value="1"/>
</dbReference>
<protein>
    <submittedName>
        <fullName evidence="2">Glycosyltransferase</fullName>
    </submittedName>
</protein>
<comment type="caution">
    <text evidence="2">The sequence shown here is derived from an EMBL/GenBank/DDBJ whole genome shotgun (WGS) entry which is preliminary data.</text>
</comment>
<reference evidence="2 3" key="1">
    <citation type="submission" date="2018-08" db="EMBL/GenBank/DDBJ databases">
        <title>A genome reference for cultivated species of the human gut microbiota.</title>
        <authorList>
            <person name="Zou Y."/>
            <person name="Xue W."/>
            <person name="Luo G."/>
        </authorList>
    </citation>
    <scope>NUCLEOTIDE SEQUENCE [LARGE SCALE GENOMIC DNA]</scope>
    <source>
        <strain evidence="2 3">AF10-31</strain>
    </source>
</reference>
<dbReference type="AlphaFoldDB" id="A0A413CY13"/>
<dbReference type="InterPro" id="IPR029044">
    <property type="entry name" value="Nucleotide-diphossugar_trans"/>
</dbReference>
<evidence type="ECO:0000259" key="1">
    <source>
        <dbReference type="Pfam" id="PF00535"/>
    </source>
</evidence>
<dbReference type="GO" id="GO:0016758">
    <property type="term" value="F:hexosyltransferase activity"/>
    <property type="evidence" value="ECO:0007669"/>
    <property type="project" value="UniProtKB-ARBA"/>
</dbReference>
<dbReference type="Pfam" id="PF00535">
    <property type="entry name" value="Glycos_transf_2"/>
    <property type="match status" value="1"/>
</dbReference>
<dbReference type="InterPro" id="IPR001173">
    <property type="entry name" value="Glyco_trans_2-like"/>
</dbReference>
<sequence length="487" mass="57353">MPKVTVLLTSYNHGSYIRNSIDSILNQTFKDFELYIIDDCSTDNSWDIIQDYKDDRIIAIRHEKNEGGCTTRALYSSFKGKYFAMAHCDDVWELDKLEKQVEYLENHPDTGACFTNVQVIDDDGNNFDQENHPYSKVFLNENMNRFEWLNHFFYKGNRLCHPSSLIRMDVQMNDDLFAAGLGALPDFYRWVKLCLKHEIYVHPDKLTKFRIHADESNTSGQTPTNRIRVHNEFYQIAKLYGRIQDQSEFLQVFPEASEYVVNGKMNVDYALAQIMLNRTDIKGFHFYAMNTLMELVRNEETKDELMELYGFTKRDVCAISGKLDVFHVIDDNEYLTTSLFYKNNENFSEANKINKKTVMMNNHFKVSFDLDHKKVSQLRFDPTEGKYISLKNLSITIDGKRIENYTILQYYEMDEDWYDIYSLDPSILIDLKESKEVCEVIIEADIKYVEHVKLLNYENKVAELRRKNVDDLSVKQLLGIIKRRVKH</sequence>
<dbReference type="EMBL" id="QSAT01000004">
    <property type="protein sequence ID" value="RGW76385.1"/>
    <property type="molecule type" value="Genomic_DNA"/>
</dbReference>
<dbReference type="Gene3D" id="3.90.550.10">
    <property type="entry name" value="Spore Coat Polysaccharide Biosynthesis Protein SpsA, Chain A"/>
    <property type="match status" value="1"/>
</dbReference>
<dbReference type="RefSeq" id="WP_118356743.1">
    <property type="nucleotide sequence ID" value="NZ_CAUBVL010000003.1"/>
</dbReference>
<feature type="domain" description="Glycosyltransferase 2-like" evidence="1">
    <location>
        <begin position="5"/>
        <end position="165"/>
    </location>
</feature>
<evidence type="ECO:0000313" key="2">
    <source>
        <dbReference type="EMBL" id="RGW76385.1"/>
    </source>
</evidence>
<name>A0A413CY13_9FIRM</name>
<accession>A0A413CY13</accession>
<dbReference type="PANTHER" id="PTHR22916:SF3">
    <property type="entry name" value="UDP-GLCNAC:BETAGAL BETA-1,3-N-ACETYLGLUCOSAMINYLTRANSFERASE-LIKE PROTEIN 1"/>
    <property type="match status" value="1"/>
</dbReference>